<dbReference type="Proteomes" id="UP000257109">
    <property type="component" value="Unassembled WGS sequence"/>
</dbReference>
<accession>A0A371F7S7</accession>
<dbReference type="AlphaFoldDB" id="A0A371F7S7"/>
<feature type="non-terminal residue" evidence="2">
    <location>
        <position position="1"/>
    </location>
</feature>
<proteinExistence type="predicted"/>
<dbReference type="OrthoDB" id="1729146at2759"/>
<protein>
    <recommendedName>
        <fullName evidence="1">Transposase-associated domain-containing protein</fullName>
    </recommendedName>
</protein>
<dbReference type="PANTHER" id="PTHR10775:SF180">
    <property type="entry name" value="TRANSPOSON, EN_SPM-LIKE, TRANSPOSASE-ASSOCIATED DOMAIN PROTEIN-RELATED"/>
    <property type="match status" value="1"/>
</dbReference>
<organism evidence="2 3">
    <name type="scientific">Mucuna pruriens</name>
    <name type="common">Velvet bean</name>
    <name type="synonym">Dolichos pruriens</name>
    <dbReference type="NCBI Taxonomy" id="157652"/>
    <lineage>
        <taxon>Eukaryota</taxon>
        <taxon>Viridiplantae</taxon>
        <taxon>Streptophyta</taxon>
        <taxon>Embryophyta</taxon>
        <taxon>Tracheophyta</taxon>
        <taxon>Spermatophyta</taxon>
        <taxon>Magnoliopsida</taxon>
        <taxon>eudicotyledons</taxon>
        <taxon>Gunneridae</taxon>
        <taxon>Pentapetalae</taxon>
        <taxon>rosids</taxon>
        <taxon>fabids</taxon>
        <taxon>Fabales</taxon>
        <taxon>Fabaceae</taxon>
        <taxon>Papilionoideae</taxon>
        <taxon>50 kb inversion clade</taxon>
        <taxon>NPAAA clade</taxon>
        <taxon>indigoferoid/millettioid clade</taxon>
        <taxon>Phaseoleae</taxon>
        <taxon>Mucuna</taxon>
    </lineage>
</organism>
<dbReference type="InterPro" id="IPR029480">
    <property type="entry name" value="Transpos_assoc"/>
</dbReference>
<evidence type="ECO:0000259" key="1">
    <source>
        <dbReference type="Pfam" id="PF13963"/>
    </source>
</evidence>
<comment type="caution">
    <text evidence="2">The sequence shown here is derived from an EMBL/GenBank/DDBJ whole genome shotgun (WGS) entry which is preliminary data.</text>
</comment>
<dbReference type="EMBL" id="QJKJ01010205">
    <property type="protein sequence ID" value="RDX74352.1"/>
    <property type="molecule type" value="Genomic_DNA"/>
</dbReference>
<evidence type="ECO:0000313" key="3">
    <source>
        <dbReference type="Proteomes" id="UP000257109"/>
    </source>
</evidence>
<keyword evidence="3" id="KW-1185">Reference proteome</keyword>
<reference evidence="2" key="1">
    <citation type="submission" date="2018-05" db="EMBL/GenBank/DDBJ databases">
        <title>Draft genome of Mucuna pruriens seed.</title>
        <authorList>
            <person name="Nnadi N.E."/>
            <person name="Vos R."/>
            <person name="Hasami M.H."/>
            <person name="Devisetty U.K."/>
            <person name="Aguiy J.C."/>
        </authorList>
    </citation>
    <scope>NUCLEOTIDE SEQUENCE [LARGE SCALE GENOMIC DNA]</scope>
    <source>
        <strain evidence="2">JCA_2017</strain>
    </source>
</reference>
<dbReference type="Pfam" id="PF13963">
    <property type="entry name" value="Transpos_assoc"/>
    <property type="match status" value="1"/>
</dbReference>
<feature type="domain" description="Transposase-associated" evidence="1">
    <location>
        <begin position="46"/>
        <end position="103"/>
    </location>
</feature>
<dbReference type="PANTHER" id="PTHR10775">
    <property type="entry name" value="OS08G0208400 PROTEIN"/>
    <property type="match status" value="1"/>
</dbReference>
<gene>
    <name evidence="2" type="ORF">CR513_45903</name>
</gene>
<name>A0A371F7S7_MUCPR</name>
<sequence length="274" mass="32395">MRGQWEAASFINKNILYLGGNTQFEEAILSSSTTLQGYKDWESMDRKWIFANHLSKEYEDGLKEFIKYAIDHAKNSSRITCPCLKCCHARVVRVDELEDHFCVMELNKVIYVGYGTLRQEMNLLIWEIMKGMYVINDINTNICDDDCLEKITNVVEEDLQDCPKMFTRLVSDAKKSLYNGCTKFIKLSMILKLYNLKESMSYERIRDCPNDYILFRNEYAWLDMCPKCNVLQYKRKESTPAKVLWNFPTISRFRHMYHSVEDAKHLIWNSNEKN</sequence>
<evidence type="ECO:0000313" key="2">
    <source>
        <dbReference type="EMBL" id="RDX74352.1"/>
    </source>
</evidence>